<dbReference type="AlphaFoldDB" id="A0A7J0CG40"/>
<name>A0A7J0CG40_9ACTN</name>
<reference evidence="2 4" key="1">
    <citation type="submission" date="2020-05" db="EMBL/GenBank/DDBJ databases">
        <title>Whole genome shotgun sequence of Streptomyces fulvorobeus NBRC 15897.</title>
        <authorList>
            <person name="Komaki H."/>
            <person name="Tamura T."/>
        </authorList>
    </citation>
    <scope>NUCLEOTIDE SEQUENCE [LARGE SCALE GENOMIC DNA]</scope>
    <source>
        <strain evidence="2 4">NBRC 15897</strain>
    </source>
</reference>
<evidence type="ECO:0000313" key="2">
    <source>
        <dbReference type="EMBL" id="GFN00755.1"/>
    </source>
</evidence>
<keyword evidence="4" id="KW-1185">Reference proteome</keyword>
<reference evidence="3 5" key="2">
    <citation type="submission" date="2020-07" db="EMBL/GenBank/DDBJ databases">
        <title>Sequencing the genomes of 1000 actinobacteria strains.</title>
        <authorList>
            <person name="Klenk H.-P."/>
        </authorList>
    </citation>
    <scope>NUCLEOTIDE SEQUENCE [LARGE SCALE GENOMIC DNA]</scope>
    <source>
        <strain evidence="3 5">DSM 41455</strain>
    </source>
</reference>
<gene>
    <name evidence="3" type="ORF">HEB29_005250</name>
    <name evidence="2" type="ORF">Sfulv_55650</name>
</gene>
<evidence type="ECO:0000256" key="1">
    <source>
        <dbReference type="SAM" id="MobiDB-lite"/>
    </source>
</evidence>
<evidence type="ECO:0000313" key="5">
    <source>
        <dbReference type="Proteomes" id="UP000530403"/>
    </source>
</evidence>
<protein>
    <submittedName>
        <fullName evidence="2">Uncharacterized protein</fullName>
    </submittedName>
</protein>
<dbReference type="RefSeq" id="WP_173316977.1">
    <property type="nucleotide sequence ID" value="NZ_BAAAUE010000022.1"/>
</dbReference>
<comment type="caution">
    <text evidence="2">The sequence shown here is derived from an EMBL/GenBank/DDBJ whole genome shotgun (WGS) entry which is preliminary data.</text>
</comment>
<evidence type="ECO:0000313" key="3">
    <source>
        <dbReference type="EMBL" id="NYE44239.1"/>
    </source>
</evidence>
<feature type="region of interest" description="Disordered" evidence="1">
    <location>
        <begin position="51"/>
        <end position="82"/>
    </location>
</feature>
<dbReference type="Proteomes" id="UP000530403">
    <property type="component" value="Unassembled WGS sequence"/>
</dbReference>
<dbReference type="Proteomes" id="UP000498980">
    <property type="component" value="Unassembled WGS sequence"/>
</dbReference>
<organism evidence="2 4">
    <name type="scientific">Streptomyces fulvorobeus</name>
    <dbReference type="NCBI Taxonomy" id="284028"/>
    <lineage>
        <taxon>Bacteria</taxon>
        <taxon>Bacillati</taxon>
        <taxon>Actinomycetota</taxon>
        <taxon>Actinomycetes</taxon>
        <taxon>Kitasatosporales</taxon>
        <taxon>Streptomycetaceae</taxon>
        <taxon>Streptomyces</taxon>
    </lineage>
</organism>
<dbReference type="EMBL" id="JACCCF010000001">
    <property type="protein sequence ID" value="NYE44239.1"/>
    <property type="molecule type" value="Genomic_DNA"/>
</dbReference>
<dbReference type="EMBL" id="BLWC01000001">
    <property type="protein sequence ID" value="GFN00755.1"/>
    <property type="molecule type" value="Genomic_DNA"/>
</dbReference>
<sequence>MATNGALNDMEQWRSVVEYQTRKVNPAYHWRDNRDVPAYLDEWSEESGYDVRGPYQSAENARRQASRDAVSRGKSYNGDGYGRPRIMLYRIVRTYIERASLAWEPFDERDPETKKWSGA</sequence>
<evidence type="ECO:0000313" key="4">
    <source>
        <dbReference type="Proteomes" id="UP000498980"/>
    </source>
</evidence>
<accession>A0A7J0CG40</accession>
<proteinExistence type="predicted"/>
<feature type="compositionally biased region" description="Basic and acidic residues" evidence="1">
    <location>
        <begin position="60"/>
        <end position="71"/>
    </location>
</feature>